<evidence type="ECO:0000256" key="2">
    <source>
        <dbReference type="ARBA" id="ARBA00008997"/>
    </source>
</evidence>
<dbReference type="AlphaFoldDB" id="A0A8J2M6G5"/>
<sequence>MDEDVEMPEDTDQCDSSNNEENELQYHELAQHLCEKIDELTVAVSEGGEKDDDLRSQGYLLQTSNFEKNFAKTQSCRFIMTDAKLTKSLSKLIATEVQSFHNSSAKKTITLHSFVQTLYIAAEPMPKLFTIEISVIINKNEDNTRSEKWIRETNFIIRGKTFLKNECGLIEENGKITLENQQSSWVKFGSHFMNVLNLPPALSCLGPLLLEEIPNGMNDELDKLKSNERKKIEKKKIKGTEEIIQLREVEEEELQRRTDPLAKQLDNVMHCLKSYLKVHNTKSINYFEFCFHPTDFSRSVANAFYTSFLLKENKVGLDVGDDNVPRLSLISNTERKALEDSVDQDNRGVISFSYNDWQEVVKLLNIREPVISDY</sequence>
<keyword evidence="11" id="KW-1185">Reference proteome</keyword>
<proteinExistence type="inferred from homology"/>
<dbReference type="GO" id="GO:0006310">
    <property type="term" value="P:DNA recombination"/>
    <property type="evidence" value="ECO:0007669"/>
    <property type="project" value="UniProtKB-UniRule"/>
</dbReference>
<evidence type="ECO:0000256" key="6">
    <source>
        <dbReference type="ARBA" id="ARBA00023242"/>
    </source>
</evidence>
<feature type="region of interest" description="Disordered" evidence="8">
    <location>
        <begin position="1"/>
        <end position="21"/>
    </location>
</feature>
<dbReference type="Proteomes" id="UP000746747">
    <property type="component" value="Unassembled WGS sequence"/>
</dbReference>
<dbReference type="InterPro" id="IPR027786">
    <property type="entry name" value="Nse4/EID"/>
</dbReference>
<evidence type="ECO:0000256" key="8">
    <source>
        <dbReference type="SAM" id="MobiDB-lite"/>
    </source>
</evidence>
<dbReference type="OrthoDB" id="361242at2759"/>
<dbReference type="GO" id="GO:0030915">
    <property type="term" value="C:Smc5-Smc6 complex"/>
    <property type="evidence" value="ECO:0007669"/>
    <property type="project" value="UniProtKB-UniRule"/>
</dbReference>
<keyword evidence="4 7" id="KW-0233">DNA recombination</keyword>
<dbReference type="PANTHER" id="PTHR16140">
    <property type="entry name" value="NON-STRUCTURAL MAINTENANCE OF CHROMOSOMES ELEMENT 4"/>
    <property type="match status" value="1"/>
</dbReference>
<evidence type="ECO:0000256" key="1">
    <source>
        <dbReference type="ARBA" id="ARBA00004123"/>
    </source>
</evidence>
<comment type="similarity">
    <text evidence="2 7">Belongs to the NSE4 family.</text>
</comment>
<accession>A0A8J2M6G5</accession>
<dbReference type="InterPro" id="IPR014854">
    <property type="entry name" value="Nse4_C"/>
</dbReference>
<dbReference type="GO" id="GO:0006281">
    <property type="term" value="P:DNA repair"/>
    <property type="evidence" value="ECO:0007669"/>
    <property type="project" value="UniProtKB-UniRule"/>
</dbReference>
<keyword evidence="3 7" id="KW-0227">DNA damage</keyword>
<name>A0A8J2M6G5_9BILA</name>
<comment type="caution">
    <text evidence="10">The sequence shown here is derived from an EMBL/GenBank/DDBJ whole genome shotgun (WGS) entry which is preliminary data.</text>
</comment>
<evidence type="ECO:0000259" key="9">
    <source>
        <dbReference type="Pfam" id="PF08743"/>
    </source>
</evidence>
<organism evidence="10 11">
    <name type="scientific">Cercopithifilaria johnstoni</name>
    <dbReference type="NCBI Taxonomy" id="2874296"/>
    <lineage>
        <taxon>Eukaryota</taxon>
        <taxon>Metazoa</taxon>
        <taxon>Ecdysozoa</taxon>
        <taxon>Nematoda</taxon>
        <taxon>Chromadorea</taxon>
        <taxon>Rhabditida</taxon>
        <taxon>Spirurina</taxon>
        <taxon>Spiruromorpha</taxon>
        <taxon>Filarioidea</taxon>
        <taxon>Onchocercidae</taxon>
        <taxon>Cercopithifilaria</taxon>
    </lineage>
</organism>
<comment type="function">
    <text evidence="7">Component of the SMC5-SMC6 complex, that promotes sister chromatid alignment after DNA damage and facilitates double-stranded DNA breaks (DSBs) repair via homologous recombination between sister chromatids.</text>
</comment>
<keyword evidence="6 7" id="KW-0539">Nucleus</keyword>
<evidence type="ECO:0000256" key="7">
    <source>
        <dbReference type="RuleBase" id="RU365071"/>
    </source>
</evidence>
<evidence type="ECO:0000313" key="10">
    <source>
        <dbReference type="EMBL" id="CAG9536342.1"/>
    </source>
</evidence>
<dbReference type="Pfam" id="PF08743">
    <property type="entry name" value="Nse4_C"/>
    <property type="match status" value="1"/>
</dbReference>
<comment type="subcellular location">
    <subcellularLocation>
        <location evidence="1 7">Nucleus</location>
    </subcellularLocation>
</comment>
<evidence type="ECO:0000313" key="11">
    <source>
        <dbReference type="Proteomes" id="UP000746747"/>
    </source>
</evidence>
<evidence type="ECO:0000256" key="4">
    <source>
        <dbReference type="ARBA" id="ARBA00023172"/>
    </source>
</evidence>
<reference evidence="10" key="1">
    <citation type="submission" date="2021-09" db="EMBL/GenBank/DDBJ databases">
        <authorList>
            <consortium name="Pathogen Informatics"/>
        </authorList>
    </citation>
    <scope>NUCLEOTIDE SEQUENCE</scope>
</reference>
<feature type="domain" description="Non-structural maintenance of chromosome element 4 C-terminal" evidence="9">
    <location>
        <begin position="284"/>
        <end position="371"/>
    </location>
</feature>
<dbReference type="GO" id="GO:0005634">
    <property type="term" value="C:nucleus"/>
    <property type="evidence" value="ECO:0007669"/>
    <property type="project" value="UniProtKB-SubCell"/>
</dbReference>
<dbReference type="PANTHER" id="PTHR16140:SF0">
    <property type="entry name" value="NON-STRUCTURAL MAINTENANCE OF CHROMOSOMES ELEMENT 4"/>
    <property type="match status" value="1"/>
</dbReference>
<comment type="subunit">
    <text evidence="7">Component of the SMC5-SMC6 complex.</text>
</comment>
<evidence type="ECO:0000256" key="5">
    <source>
        <dbReference type="ARBA" id="ARBA00023204"/>
    </source>
</evidence>
<dbReference type="EMBL" id="CAKAEH010001444">
    <property type="protein sequence ID" value="CAG9536342.1"/>
    <property type="molecule type" value="Genomic_DNA"/>
</dbReference>
<evidence type="ECO:0000256" key="3">
    <source>
        <dbReference type="ARBA" id="ARBA00022763"/>
    </source>
</evidence>
<keyword evidence="5 7" id="KW-0234">DNA repair</keyword>
<protein>
    <recommendedName>
        <fullName evidence="7">Non-structural maintenance of chromosomes element 4</fullName>
    </recommendedName>
</protein>
<gene>
    <name evidence="10" type="ORF">CJOHNSTONI_LOCUS6274</name>
</gene>